<dbReference type="GO" id="GO:0006508">
    <property type="term" value="P:proteolysis"/>
    <property type="evidence" value="ECO:0007669"/>
    <property type="project" value="UniProtKB-KW"/>
</dbReference>
<feature type="domain" description="Glycosyl transferase family 51" evidence="13">
    <location>
        <begin position="61"/>
        <end position="243"/>
    </location>
</feature>
<evidence type="ECO:0000256" key="2">
    <source>
        <dbReference type="ARBA" id="ARBA00022670"/>
    </source>
</evidence>
<evidence type="ECO:0000256" key="5">
    <source>
        <dbReference type="ARBA" id="ARBA00022801"/>
    </source>
</evidence>
<dbReference type="GO" id="GO:0008658">
    <property type="term" value="F:penicillin binding"/>
    <property type="evidence" value="ECO:0007669"/>
    <property type="project" value="InterPro"/>
</dbReference>
<protein>
    <recommendedName>
        <fullName evidence="10">peptidoglycan glycosyltransferase</fullName>
        <ecNumber evidence="10">2.4.99.28</ecNumber>
    </recommendedName>
</protein>
<evidence type="ECO:0000256" key="11">
    <source>
        <dbReference type="ARBA" id="ARBA00049902"/>
    </source>
</evidence>
<dbReference type="GO" id="GO:0030288">
    <property type="term" value="C:outer membrane-bounded periplasmic space"/>
    <property type="evidence" value="ECO:0007669"/>
    <property type="project" value="TreeGrafter"/>
</dbReference>
<dbReference type="Pfam" id="PF00905">
    <property type="entry name" value="Transpeptidase"/>
    <property type="match status" value="1"/>
</dbReference>
<name>A0A381Q4K8_9ZZZZ</name>
<evidence type="ECO:0000313" key="14">
    <source>
        <dbReference type="EMBL" id="SUZ73868.1"/>
    </source>
</evidence>
<comment type="catalytic activity">
    <reaction evidence="11">
        <text>[GlcNAc-(1-&gt;4)-Mur2Ac(oyl-L-Ala-gamma-D-Glu-L-Lys-D-Ala-D-Ala)](n)-di-trans,octa-cis-undecaprenyl diphosphate + beta-D-GlcNAc-(1-&gt;4)-Mur2Ac(oyl-L-Ala-gamma-D-Glu-L-Lys-D-Ala-D-Ala)-di-trans,octa-cis-undecaprenyl diphosphate = [GlcNAc-(1-&gt;4)-Mur2Ac(oyl-L-Ala-gamma-D-Glu-L-Lys-D-Ala-D-Ala)](n+1)-di-trans,octa-cis-undecaprenyl diphosphate + di-trans,octa-cis-undecaprenyl diphosphate + H(+)</text>
        <dbReference type="Rhea" id="RHEA:23708"/>
        <dbReference type="Rhea" id="RHEA-COMP:9602"/>
        <dbReference type="Rhea" id="RHEA-COMP:9603"/>
        <dbReference type="ChEBI" id="CHEBI:15378"/>
        <dbReference type="ChEBI" id="CHEBI:58405"/>
        <dbReference type="ChEBI" id="CHEBI:60033"/>
        <dbReference type="ChEBI" id="CHEBI:78435"/>
        <dbReference type="EC" id="2.4.99.28"/>
    </reaction>
</comment>
<dbReference type="InterPro" id="IPR012338">
    <property type="entry name" value="Beta-lactam/transpept-like"/>
</dbReference>
<dbReference type="AlphaFoldDB" id="A0A381Q4K8"/>
<evidence type="ECO:0000256" key="1">
    <source>
        <dbReference type="ARBA" id="ARBA00022645"/>
    </source>
</evidence>
<keyword evidence="3" id="KW-0328">Glycosyltransferase</keyword>
<dbReference type="GO" id="GO:0008360">
    <property type="term" value="P:regulation of cell shape"/>
    <property type="evidence" value="ECO:0007669"/>
    <property type="project" value="UniProtKB-KW"/>
</dbReference>
<evidence type="ECO:0000256" key="8">
    <source>
        <dbReference type="ARBA" id="ARBA00023268"/>
    </source>
</evidence>
<dbReference type="InterPro" id="IPR001264">
    <property type="entry name" value="Glyco_trans_51"/>
</dbReference>
<evidence type="ECO:0000259" key="13">
    <source>
        <dbReference type="Pfam" id="PF00912"/>
    </source>
</evidence>
<dbReference type="InterPro" id="IPR001460">
    <property type="entry name" value="PCN-bd_Tpept"/>
</dbReference>
<sequence>MSVIKILVDPRVLVLSTVLFLGLGAGAAWGTWQNVCADCPSIAEIRTFEPQQASKLYSHDGRLLAELGIESRTPVSINALPEYVSQAFVAVEDKRFYSHSGIDLRGFTRAVVGVLTGQSGTGGGSTITQQLARNMFETSVDARIRSGWGVVVRKIKELQVAFALERAYTKDQILEAYINEINYAHGWYGIQTASRNYFGKNATGLNPAEAALLAGIINLPEYYSPIRNPENAERRRRLVLRRMVDQGIIPSADFERYANAPIPTERAVDGGTIAPYFVEHVRQILQDRFGSQLYTAGYNIYTTLDLRMQRAAEKSMEDGWDGIEARPGFRHITYQAYQDSLAAGVVLPDSVKYVEGLFVALDPWTGSIRAMIGGRDFGISKFNRATQALRQAGSGFKPFVYTAAINSRIPPTYVVLDGPFMVPQLDGTEWRPSNYDREFLGPMTIRTGLMKSQNMIAIKLADEIGLESVAQTARRMGIRSEIERYHSTAIGAVEVIPLQMAEAYSTFANQGTKVKPFPILRVEDAAGRILWDPQPERTEVLDPLVARIMISMLEGVVAGGTGYNAIRYEYGPVALPYEVAAGGKTGTTNDGTDIWFNGFTPNLLATVWFGMDLPQEIWPNATGAGAPAPVWGNFLKRVYYGDPDALDPELREPVIPIPEPWAISDGLVTRLIDASTGKLASQWCPQDEQRLEMFLPGTEPMEYCDRDDFGLFRAPPN</sequence>
<dbReference type="PANTHER" id="PTHR32282">
    <property type="entry name" value="BINDING PROTEIN TRANSPEPTIDASE, PUTATIVE-RELATED"/>
    <property type="match status" value="1"/>
</dbReference>
<dbReference type="SUPFAM" id="SSF56601">
    <property type="entry name" value="beta-lactamase/transpeptidase-like"/>
    <property type="match status" value="1"/>
</dbReference>
<keyword evidence="9" id="KW-0961">Cell wall biogenesis/degradation</keyword>
<dbReference type="InterPro" id="IPR036950">
    <property type="entry name" value="PBP_transglycosylase"/>
</dbReference>
<keyword evidence="8" id="KW-0511">Multifunctional enzyme</keyword>
<keyword evidence="1" id="KW-0121">Carboxypeptidase</keyword>
<dbReference type="Gene3D" id="1.10.3810.10">
    <property type="entry name" value="Biosynthetic peptidoglycan transglycosylase-like"/>
    <property type="match status" value="1"/>
</dbReference>
<gene>
    <name evidence="14" type="ORF">METZ01_LOCUS26722</name>
</gene>
<dbReference type="GO" id="GO:0071555">
    <property type="term" value="P:cell wall organization"/>
    <property type="evidence" value="ECO:0007669"/>
    <property type="project" value="UniProtKB-KW"/>
</dbReference>
<dbReference type="EC" id="2.4.99.28" evidence="10"/>
<dbReference type="InterPro" id="IPR050396">
    <property type="entry name" value="Glycosyltr_51/Transpeptidase"/>
</dbReference>
<keyword evidence="6" id="KW-0133">Cell shape</keyword>
<evidence type="ECO:0000256" key="10">
    <source>
        <dbReference type="ARBA" id="ARBA00044770"/>
    </source>
</evidence>
<dbReference type="FunFam" id="1.10.3810.10:FF:000001">
    <property type="entry name" value="Penicillin-binding protein 1A"/>
    <property type="match status" value="1"/>
</dbReference>
<dbReference type="EMBL" id="UINC01001193">
    <property type="protein sequence ID" value="SUZ73868.1"/>
    <property type="molecule type" value="Genomic_DNA"/>
</dbReference>
<dbReference type="Gene3D" id="3.40.710.10">
    <property type="entry name" value="DD-peptidase/beta-lactamase superfamily"/>
    <property type="match status" value="1"/>
</dbReference>
<evidence type="ECO:0000259" key="12">
    <source>
        <dbReference type="Pfam" id="PF00905"/>
    </source>
</evidence>
<dbReference type="GO" id="GO:0004180">
    <property type="term" value="F:carboxypeptidase activity"/>
    <property type="evidence" value="ECO:0007669"/>
    <property type="project" value="UniProtKB-KW"/>
</dbReference>
<feature type="domain" description="Penicillin-binding protein transpeptidase" evidence="12">
    <location>
        <begin position="356"/>
        <end position="630"/>
    </location>
</feature>
<dbReference type="InterPro" id="IPR023346">
    <property type="entry name" value="Lysozyme-like_dom_sf"/>
</dbReference>
<keyword evidence="4" id="KW-0808">Transferase</keyword>
<dbReference type="GO" id="GO:0009252">
    <property type="term" value="P:peptidoglycan biosynthetic process"/>
    <property type="evidence" value="ECO:0007669"/>
    <property type="project" value="UniProtKB-KW"/>
</dbReference>
<evidence type="ECO:0000256" key="3">
    <source>
        <dbReference type="ARBA" id="ARBA00022676"/>
    </source>
</evidence>
<dbReference type="NCBIfam" id="TIGR02074">
    <property type="entry name" value="PBP_1a_fam"/>
    <property type="match status" value="1"/>
</dbReference>
<keyword evidence="7" id="KW-0573">Peptidoglycan synthesis</keyword>
<dbReference type="GO" id="GO:0008955">
    <property type="term" value="F:peptidoglycan glycosyltransferase activity"/>
    <property type="evidence" value="ECO:0007669"/>
    <property type="project" value="UniProtKB-EC"/>
</dbReference>
<reference evidence="14" key="1">
    <citation type="submission" date="2018-05" db="EMBL/GenBank/DDBJ databases">
        <authorList>
            <person name="Lanie J.A."/>
            <person name="Ng W.-L."/>
            <person name="Kazmierczak K.M."/>
            <person name="Andrzejewski T.M."/>
            <person name="Davidsen T.M."/>
            <person name="Wayne K.J."/>
            <person name="Tettelin H."/>
            <person name="Glass J.I."/>
            <person name="Rusch D."/>
            <person name="Podicherti R."/>
            <person name="Tsui H.-C.T."/>
            <person name="Winkler M.E."/>
        </authorList>
    </citation>
    <scope>NUCLEOTIDE SEQUENCE</scope>
</reference>
<accession>A0A381Q4K8</accession>
<evidence type="ECO:0000256" key="7">
    <source>
        <dbReference type="ARBA" id="ARBA00022984"/>
    </source>
</evidence>
<dbReference type="PANTHER" id="PTHR32282:SF33">
    <property type="entry name" value="PEPTIDOGLYCAN GLYCOSYLTRANSFERASE"/>
    <property type="match status" value="1"/>
</dbReference>
<keyword evidence="2" id="KW-0645">Protease</keyword>
<organism evidence="14">
    <name type="scientific">marine metagenome</name>
    <dbReference type="NCBI Taxonomy" id="408172"/>
    <lineage>
        <taxon>unclassified sequences</taxon>
        <taxon>metagenomes</taxon>
        <taxon>ecological metagenomes</taxon>
    </lineage>
</organism>
<evidence type="ECO:0000256" key="9">
    <source>
        <dbReference type="ARBA" id="ARBA00023316"/>
    </source>
</evidence>
<dbReference type="SUPFAM" id="SSF53955">
    <property type="entry name" value="Lysozyme-like"/>
    <property type="match status" value="1"/>
</dbReference>
<evidence type="ECO:0000256" key="4">
    <source>
        <dbReference type="ARBA" id="ARBA00022679"/>
    </source>
</evidence>
<proteinExistence type="predicted"/>
<dbReference type="Pfam" id="PF00912">
    <property type="entry name" value="Transgly"/>
    <property type="match status" value="1"/>
</dbReference>
<keyword evidence="5" id="KW-0378">Hydrolase</keyword>
<evidence type="ECO:0000256" key="6">
    <source>
        <dbReference type="ARBA" id="ARBA00022960"/>
    </source>
</evidence>